<dbReference type="GO" id="GO:0006081">
    <property type="term" value="P:aldehyde metabolic process"/>
    <property type="evidence" value="ECO:0007669"/>
    <property type="project" value="InterPro"/>
</dbReference>
<dbReference type="FunFam" id="3.40.605.10:FF:000004">
    <property type="entry name" value="Aldehyde dehydrogenase"/>
    <property type="match status" value="1"/>
</dbReference>
<comment type="caution">
    <text evidence="9">The sequence shown here is derived from an EMBL/GenBank/DDBJ whole genome shotgun (WGS) entry which is preliminary data.</text>
</comment>
<feature type="domain" description="Aldehyde dehydrogenase" evidence="8">
    <location>
        <begin position="25"/>
        <end position="440"/>
    </location>
</feature>
<gene>
    <name evidence="9" type="ORF">RJ41_08460</name>
</gene>
<dbReference type="GO" id="GO:0005737">
    <property type="term" value="C:cytoplasm"/>
    <property type="evidence" value="ECO:0007669"/>
    <property type="project" value="TreeGrafter"/>
</dbReference>
<evidence type="ECO:0000256" key="4">
    <source>
        <dbReference type="PIRNR" id="PIRNR036492"/>
    </source>
</evidence>
<reference evidence="9 10" key="1">
    <citation type="submission" date="2014-12" db="EMBL/GenBank/DDBJ databases">
        <title>Genome sequencing of Alteromonas marina AD001.</title>
        <authorList>
            <person name="Adrian T.G.S."/>
            <person name="Chan K.G."/>
        </authorList>
    </citation>
    <scope>NUCLEOTIDE SEQUENCE [LARGE SCALE GENOMIC DNA]</scope>
    <source>
        <strain evidence="9 10">AD001</strain>
    </source>
</reference>
<dbReference type="Pfam" id="PF00171">
    <property type="entry name" value="Aldedh"/>
    <property type="match status" value="1"/>
</dbReference>
<dbReference type="InterPro" id="IPR016162">
    <property type="entry name" value="Ald_DH_N"/>
</dbReference>
<feature type="active site" evidence="5 6">
    <location>
        <position position="222"/>
    </location>
</feature>
<evidence type="ECO:0000256" key="1">
    <source>
        <dbReference type="ARBA" id="ARBA00009986"/>
    </source>
</evidence>
<dbReference type="EMBL" id="JWLW01000013">
    <property type="protein sequence ID" value="KHT53711.1"/>
    <property type="molecule type" value="Genomic_DNA"/>
</dbReference>
<dbReference type="CDD" id="cd07087">
    <property type="entry name" value="ALDH_F3-13-14_CALDH-like"/>
    <property type="match status" value="1"/>
</dbReference>
<protein>
    <recommendedName>
        <fullName evidence="4">Aldehyde dehydrogenase</fullName>
    </recommendedName>
</protein>
<dbReference type="InterPro" id="IPR015590">
    <property type="entry name" value="Aldehyde_DH_dom"/>
</dbReference>
<evidence type="ECO:0000256" key="2">
    <source>
        <dbReference type="ARBA" id="ARBA00023002"/>
    </source>
</evidence>
<evidence type="ECO:0000313" key="9">
    <source>
        <dbReference type="EMBL" id="KHT53711.1"/>
    </source>
</evidence>
<dbReference type="InterPro" id="IPR016161">
    <property type="entry name" value="Ald_DH/histidinol_DH"/>
</dbReference>
<evidence type="ECO:0000256" key="7">
    <source>
        <dbReference type="RuleBase" id="RU003345"/>
    </source>
</evidence>
<keyword evidence="10" id="KW-1185">Reference proteome</keyword>
<dbReference type="FunFam" id="3.40.309.10:FF:000003">
    <property type="entry name" value="Aldehyde dehydrogenase"/>
    <property type="match status" value="1"/>
</dbReference>
<evidence type="ECO:0000256" key="6">
    <source>
        <dbReference type="PROSITE-ProRule" id="PRU10007"/>
    </source>
</evidence>
<dbReference type="PIRSF" id="PIRSF036492">
    <property type="entry name" value="ALDH"/>
    <property type="match status" value="1"/>
</dbReference>
<dbReference type="SUPFAM" id="SSF53720">
    <property type="entry name" value="ALDH-like"/>
    <property type="match status" value="1"/>
</dbReference>
<evidence type="ECO:0000259" key="8">
    <source>
        <dbReference type="Pfam" id="PF00171"/>
    </source>
</evidence>
<dbReference type="PANTHER" id="PTHR43570:SF16">
    <property type="entry name" value="ALDEHYDE DEHYDROGENASE TYPE III, ISOFORM Q"/>
    <property type="match status" value="1"/>
</dbReference>
<dbReference type="InterPro" id="IPR016163">
    <property type="entry name" value="Ald_DH_C"/>
</dbReference>
<dbReference type="RefSeq" id="WP_039219343.1">
    <property type="nucleotide sequence ID" value="NZ_JWLW01000013.1"/>
</dbReference>
<accession>A0A0B3XW44</accession>
<dbReference type="Gene3D" id="3.40.309.10">
    <property type="entry name" value="Aldehyde Dehydrogenase, Chain A, domain 2"/>
    <property type="match status" value="1"/>
</dbReference>
<name>A0A0B3XW44_9ALTE</name>
<dbReference type="Gene3D" id="3.40.605.10">
    <property type="entry name" value="Aldehyde Dehydrogenase, Chain A, domain 1"/>
    <property type="match status" value="1"/>
</dbReference>
<comment type="similarity">
    <text evidence="1 4 7">Belongs to the aldehyde dehydrogenase family.</text>
</comment>
<evidence type="ECO:0000313" key="10">
    <source>
        <dbReference type="Proteomes" id="UP000031197"/>
    </source>
</evidence>
<dbReference type="PROSITE" id="PS00687">
    <property type="entry name" value="ALDEHYDE_DEHYDR_GLU"/>
    <property type="match status" value="1"/>
</dbReference>
<dbReference type="GO" id="GO:0004029">
    <property type="term" value="F:aldehyde dehydrogenase (NAD+) activity"/>
    <property type="evidence" value="ECO:0007669"/>
    <property type="project" value="TreeGrafter"/>
</dbReference>
<dbReference type="PANTHER" id="PTHR43570">
    <property type="entry name" value="ALDEHYDE DEHYDROGENASE"/>
    <property type="match status" value="1"/>
</dbReference>
<dbReference type="InterPro" id="IPR029510">
    <property type="entry name" value="Ald_DH_CS_GLU"/>
</dbReference>
<keyword evidence="2 4" id="KW-0560">Oxidoreductase</keyword>
<organism evidence="9 10">
    <name type="scientific">Alteromonas marina</name>
    <dbReference type="NCBI Taxonomy" id="203795"/>
    <lineage>
        <taxon>Bacteria</taxon>
        <taxon>Pseudomonadati</taxon>
        <taxon>Pseudomonadota</taxon>
        <taxon>Gammaproteobacteria</taxon>
        <taxon>Alteromonadales</taxon>
        <taxon>Alteromonadaceae</taxon>
        <taxon>Alteromonas/Salinimonas group</taxon>
        <taxon>Alteromonas</taxon>
    </lineage>
</organism>
<dbReference type="OrthoDB" id="9812625at2"/>
<sequence>MPNRPSLHAVETGVCFVDVVHKLNDSFDTGKTQSLEWRKSQLKALETLLKDNQHDILQALKNDLGKCKTEAMVAEQGFLLSDIKHTLKHLDKWAKPRKVSTPMVAWPGKSFRKPEPLGTVLIIGAWNYPLQLLLAPYIAAIAAGNCAVLKPSELAEETSSLVAKLIPQYMDNSCVAVIEGGKDEATALLACKWDHIFYTGGEVVGKIVMSAAAKHLTPVTLELGGKSPCFVDKNTNLAVTARRLVWGKWMNAGQTCIAPDYVIVEKGFEQKLIDAVKKELKKQYGKAPLSSRDYGNIVNHRHLKRLESYLENVNVVYGGELDESRPAMVPTLVLEPSLDSPLMKEEIFGPILPIITVDNMEAGIKFVNSRPKPLALYAFSDKDDVLDNIISKTSSGSVCTNDTMLFMTNPELPFGGVGNSGMGSYHGQAGFDTFSHIKTVMKRSFALDVFFRYAPFSKFKLSLLKKFL</sequence>
<feature type="active site" evidence="5">
    <location>
        <position position="256"/>
    </location>
</feature>
<keyword evidence="3" id="KW-0520">NAD</keyword>
<evidence type="ECO:0000256" key="3">
    <source>
        <dbReference type="ARBA" id="ARBA00023027"/>
    </source>
</evidence>
<proteinExistence type="inferred from homology"/>
<evidence type="ECO:0000256" key="5">
    <source>
        <dbReference type="PIRSR" id="PIRSR036492-1"/>
    </source>
</evidence>
<dbReference type="InterPro" id="IPR012394">
    <property type="entry name" value="Aldehyde_DH_NAD(P)"/>
</dbReference>
<dbReference type="Proteomes" id="UP000031197">
    <property type="component" value="Unassembled WGS sequence"/>
</dbReference>
<dbReference type="AlphaFoldDB" id="A0A0B3XW44"/>